<dbReference type="InterPro" id="IPR046335">
    <property type="entry name" value="LacI/GalR-like_sensor"/>
</dbReference>
<dbReference type="Gene3D" id="3.40.50.2300">
    <property type="match status" value="2"/>
</dbReference>
<proteinExistence type="predicted"/>
<dbReference type="InterPro" id="IPR000843">
    <property type="entry name" value="HTH_LacI"/>
</dbReference>
<evidence type="ECO:0000259" key="4">
    <source>
        <dbReference type="PROSITE" id="PS50932"/>
    </source>
</evidence>
<dbReference type="SUPFAM" id="SSF47413">
    <property type="entry name" value="lambda repressor-like DNA-binding domains"/>
    <property type="match status" value="1"/>
</dbReference>
<organism evidence="5 6">
    <name type="scientific">Synoicihabitans lomoniglobus</name>
    <dbReference type="NCBI Taxonomy" id="2909285"/>
    <lineage>
        <taxon>Bacteria</taxon>
        <taxon>Pseudomonadati</taxon>
        <taxon>Verrucomicrobiota</taxon>
        <taxon>Opitutia</taxon>
        <taxon>Opitutales</taxon>
        <taxon>Opitutaceae</taxon>
        <taxon>Synoicihabitans</taxon>
    </lineage>
</organism>
<evidence type="ECO:0000256" key="3">
    <source>
        <dbReference type="ARBA" id="ARBA00023163"/>
    </source>
</evidence>
<dbReference type="RefSeq" id="WP_330929585.1">
    <property type="nucleotide sequence ID" value="NZ_CP119075.1"/>
</dbReference>
<keyword evidence="1" id="KW-0805">Transcription regulation</keyword>
<dbReference type="Gene3D" id="1.10.260.40">
    <property type="entry name" value="lambda repressor-like DNA-binding domains"/>
    <property type="match status" value="1"/>
</dbReference>
<evidence type="ECO:0000313" key="5">
    <source>
        <dbReference type="EMBL" id="WED65197.1"/>
    </source>
</evidence>
<dbReference type="SMART" id="SM00354">
    <property type="entry name" value="HTH_LACI"/>
    <property type="match status" value="1"/>
</dbReference>
<dbReference type="PROSITE" id="PS50932">
    <property type="entry name" value="HTH_LACI_2"/>
    <property type="match status" value="1"/>
</dbReference>
<keyword evidence="3" id="KW-0804">Transcription</keyword>
<evidence type="ECO:0000256" key="2">
    <source>
        <dbReference type="ARBA" id="ARBA00023125"/>
    </source>
</evidence>
<name>A0AAF0A1N7_9BACT</name>
<keyword evidence="2 5" id="KW-0238">DNA-binding</keyword>
<gene>
    <name evidence="5" type="ORF">PXH66_22900</name>
</gene>
<dbReference type="EMBL" id="CP119075">
    <property type="protein sequence ID" value="WED65197.1"/>
    <property type="molecule type" value="Genomic_DNA"/>
</dbReference>
<dbReference type="PANTHER" id="PTHR30146">
    <property type="entry name" value="LACI-RELATED TRANSCRIPTIONAL REPRESSOR"/>
    <property type="match status" value="1"/>
</dbReference>
<dbReference type="AlphaFoldDB" id="A0AAF0A1N7"/>
<dbReference type="Proteomes" id="UP001218638">
    <property type="component" value="Chromosome"/>
</dbReference>
<dbReference type="KEGG" id="slom:PXH66_22900"/>
<protein>
    <submittedName>
        <fullName evidence="5">LacI family DNA-binding transcriptional regulator</fullName>
    </submittedName>
</protein>
<dbReference type="PANTHER" id="PTHR30146:SF109">
    <property type="entry name" value="HTH-TYPE TRANSCRIPTIONAL REGULATOR GALS"/>
    <property type="match status" value="1"/>
</dbReference>
<dbReference type="InterPro" id="IPR010982">
    <property type="entry name" value="Lambda_DNA-bd_dom_sf"/>
</dbReference>
<dbReference type="GO" id="GO:0003700">
    <property type="term" value="F:DNA-binding transcription factor activity"/>
    <property type="evidence" value="ECO:0007669"/>
    <property type="project" value="TreeGrafter"/>
</dbReference>
<accession>A0AAF0A1N7</accession>
<dbReference type="CDD" id="cd06267">
    <property type="entry name" value="PBP1_LacI_sugar_binding-like"/>
    <property type="match status" value="1"/>
</dbReference>
<evidence type="ECO:0000313" key="6">
    <source>
        <dbReference type="Proteomes" id="UP001218638"/>
    </source>
</evidence>
<sequence>MAKINQQYIAKELQISRATVSRCFTNHPGINPKTRAKVFALASRMGYAHTEKRTPAVHQRTRRALAFGVLVCVDLPNFDRTGYGNPGQELLNGLSEVARVQGVRLDLHFVRPEDLHIDGPSYEEIVSDGRRLWDGVVLIYPFPQSVVDELKATFPVVSLVEQYGRTPLDCVDVDHHRGIERLVEHLHSQGHRRIGFFTWRYPVEATWALRRYGAFVEMMTARGLEIDPQDAINVSPRDSLALPDAHARVRERTAQGVTAWICAADHQAFDLMLDLKAAGLRVPTDVSIVGFDGLQPPQGADKLTTIEIPFHQIGVTGGKRLLDLINKRFDSEQHILLNCDLRDGDTVAAPAKA</sequence>
<keyword evidence="6" id="KW-1185">Reference proteome</keyword>
<dbReference type="CDD" id="cd01392">
    <property type="entry name" value="HTH_LacI"/>
    <property type="match status" value="1"/>
</dbReference>
<dbReference type="InterPro" id="IPR028082">
    <property type="entry name" value="Peripla_BP_I"/>
</dbReference>
<dbReference type="GO" id="GO:0000976">
    <property type="term" value="F:transcription cis-regulatory region binding"/>
    <property type="evidence" value="ECO:0007669"/>
    <property type="project" value="TreeGrafter"/>
</dbReference>
<feature type="domain" description="HTH lacI-type" evidence="4">
    <location>
        <begin position="9"/>
        <end position="64"/>
    </location>
</feature>
<reference evidence="5" key="1">
    <citation type="submission" date="2023-03" db="EMBL/GenBank/DDBJ databases">
        <title>Lomoglobus Profundus gen. nov., sp. nov., a novel member of the phylum Verrucomicrobia, isolated from deep-marine sediment of South China Sea.</title>
        <authorList>
            <person name="Ahmad T."/>
            <person name="Ishaq S.E."/>
            <person name="Wang F."/>
        </authorList>
    </citation>
    <scope>NUCLEOTIDE SEQUENCE</scope>
    <source>
        <strain evidence="5">LMO-M01</strain>
    </source>
</reference>
<evidence type="ECO:0000256" key="1">
    <source>
        <dbReference type="ARBA" id="ARBA00023015"/>
    </source>
</evidence>
<dbReference type="Pfam" id="PF13377">
    <property type="entry name" value="Peripla_BP_3"/>
    <property type="match status" value="1"/>
</dbReference>
<dbReference type="SUPFAM" id="SSF53822">
    <property type="entry name" value="Periplasmic binding protein-like I"/>
    <property type="match status" value="1"/>
</dbReference>